<dbReference type="InterPro" id="IPR029032">
    <property type="entry name" value="AhpD-like"/>
</dbReference>
<dbReference type="AlphaFoldDB" id="A0A381PZV0"/>
<organism evidence="2">
    <name type="scientific">marine metagenome</name>
    <dbReference type="NCBI Taxonomy" id="408172"/>
    <lineage>
        <taxon>unclassified sequences</taxon>
        <taxon>metagenomes</taxon>
        <taxon>ecological metagenomes</taxon>
    </lineage>
</organism>
<sequence length="274" mass="30292">MENRSYEERHQSALEVFDAFMAGSVADPERGARSFQRQHGALGSFAFDVVMGDVWARPQLSRRDRSLIVISVLATIGSTEELSLHTQVGLNNGLSRSEIEEAVIQVAAYAGFPMAMQASRVVTDRFCQIDGVDRLPERQGAEQLDDSERRIRAHDVRKTLTGGRCADDVEVDFAAMVEHLGDVGVIAYHWAFGDLWAREELTRRDRSVVVIAILAALSRVEELAFHVPAGLNHGLSRTEIEEIMVQMTIYGGIPRAVEGIQAAKKAFGKIDART</sequence>
<dbReference type="SUPFAM" id="SSF69118">
    <property type="entry name" value="AhpD-like"/>
    <property type="match status" value="2"/>
</dbReference>
<name>A0A381PZV0_9ZZZZ</name>
<dbReference type="EMBL" id="UINC01001150">
    <property type="protein sequence ID" value="SUZ72430.1"/>
    <property type="molecule type" value="Genomic_DNA"/>
</dbReference>
<feature type="domain" description="Carboxymuconolactone decarboxylase-like" evidence="1">
    <location>
        <begin position="48"/>
        <end position="123"/>
    </location>
</feature>
<dbReference type="PANTHER" id="PTHR33570">
    <property type="entry name" value="4-CARBOXYMUCONOLACTONE DECARBOXYLASE FAMILY PROTEIN"/>
    <property type="match status" value="1"/>
</dbReference>
<protein>
    <recommendedName>
        <fullName evidence="1">Carboxymuconolactone decarboxylase-like domain-containing protein</fullName>
    </recommendedName>
</protein>
<dbReference type="InterPro" id="IPR052512">
    <property type="entry name" value="4CMD/NDH-1_regulator"/>
</dbReference>
<evidence type="ECO:0000313" key="2">
    <source>
        <dbReference type="EMBL" id="SUZ72430.1"/>
    </source>
</evidence>
<dbReference type="Gene3D" id="1.20.1290.10">
    <property type="entry name" value="AhpD-like"/>
    <property type="match status" value="2"/>
</dbReference>
<proteinExistence type="predicted"/>
<dbReference type="InterPro" id="IPR003779">
    <property type="entry name" value="CMD-like"/>
</dbReference>
<dbReference type="PANTHER" id="PTHR33570:SF2">
    <property type="entry name" value="CARBOXYMUCONOLACTONE DECARBOXYLASE-LIKE DOMAIN-CONTAINING PROTEIN"/>
    <property type="match status" value="1"/>
</dbReference>
<accession>A0A381PZV0</accession>
<evidence type="ECO:0000259" key="1">
    <source>
        <dbReference type="Pfam" id="PF02627"/>
    </source>
</evidence>
<dbReference type="Pfam" id="PF02627">
    <property type="entry name" value="CMD"/>
    <property type="match status" value="2"/>
</dbReference>
<reference evidence="2" key="1">
    <citation type="submission" date="2018-05" db="EMBL/GenBank/DDBJ databases">
        <authorList>
            <person name="Lanie J.A."/>
            <person name="Ng W.-L."/>
            <person name="Kazmierczak K.M."/>
            <person name="Andrzejewski T.M."/>
            <person name="Davidsen T.M."/>
            <person name="Wayne K.J."/>
            <person name="Tettelin H."/>
            <person name="Glass J.I."/>
            <person name="Rusch D."/>
            <person name="Podicherti R."/>
            <person name="Tsui H.-C.T."/>
            <person name="Winkler M.E."/>
        </authorList>
    </citation>
    <scope>NUCLEOTIDE SEQUENCE</scope>
</reference>
<gene>
    <name evidence="2" type="ORF">METZ01_LOCUS25284</name>
</gene>
<feature type="domain" description="Carboxymuconolactone decarboxylase-like" evidence="1">
    <location>
        <begin position="191"/>
        <end position="264"/>
    </location>
</feature>
<dbReference type="GO" id="GO:0051920">
    <property type="term" value="F:peroxiredoxin activity"/>
    <property type="evidence" value="ECO:0007669"/>
    <property type="project" value="InterPro"/>
</dbReference>